<evidence type="ECO:0000313" key="3">
    <source>
        <dbReference type="EMBL" id="CAD6195027.1"/>
    </source>
</evidence>
<name>A0A8S1HIU2_9PELO</name>
<evidence type="ECO:0000256" key="2">
    <source>
        <dbReference type="SAM" id="Phobius"/>
    </source>
</evidence>
<reference evidence="3" key="1">
    <citation type="submission" date="2020-10" db="EMBL/GenBank/DDBJ databases">
        <authorList>
            <person name="Kikuchi T."/>
        </authorList>
    </citation>
    <scope>NUCLEOTIDE SEQUENCE</scope>
    <source>
        <strain evidence="3">NKZ352</strain>
    </source>
</reference>
<dbReference type="Proteomes" id="UP000835052">
    <property type="component" value="Unassembled WGS sequence"/>
</dbReference>
<evidence type="ECO:0000313" key="4">
    <source>
        <dbReference type="Proteomes" id="UP000835052"/>
    </source>
</evidence>
<evidence type="ECO:0000256" key="1">
    <source>
        <dbReference type="SAM" id="MobiDB-lite"/>
    </source>
</evidence>
<sequence>MVHRRLISGENGRTWWQEKEQHQYIPILIQYPPLKTGNKKQAPSRWHPNRVKPNLTEHFDPTPRVGKQPKPSISAPSALFGRRISHTDRQTIELEEEQEHDLFSSSYAFVPLERCRGSSGTKAKSINRGTILISVIISGLALVTYPSLFGTAHNLLRYGVNAKKLQ</sequence>
<dbReference type="AlphaFoldDB" id="A0A8S1HIU2"/>
<dbReference type="EMBL" id="CAJGYM010000050">
    <property type="protein sequence ID" value="CAD6195027.1"/>
    <property type="molecule type" value="Genomic_DNA"/>
</dbReference>
<protein>
    <submittedName>
        <fullName evidence="3">Uncharacterized protein</fullName>
    </submittedName>
</protein>
<accession>A0A8S1HIU2</accession>
<keyword evidence="4" id="KW-1185">Reference proteome</keyword>
<proteinExistence type="predicted"/>
<feature type="region of interest" description="Disordered" evidence="1">
    <location>
        <begin position="36"/>
        <end position="76"/>
    </location>
</feature>
<feature type="transmembrane region" description="Helical" evidence="2">
    <location>
        <begin position="129"/>
        <end position="148"/>
    </location>
</feature>
<keyword evidence="2" id="KW-0812">Transmembrane</keyword>
<keyword evidence="2" id="KW-1133">Transmembrane helix</keyword>
<keyword evidence="2" id="KW-0472">Membrane</keyword>
<gene>
    <name evidence="3" type="ORF">CAUJ_LOCUS10946</name>
</gene>
<comment type="caution">
    <text evidence="3">The sequence shown here is derived from an EMBL/GenBank/DDBJ whole genome shotgun (WGS) entry which is preliminary data.</text>
</comment>
<organism evidence="3 4">
    <name type="scientific">Caenorhabditis auriculariae</name>
    <dbReference type="NCBI Taxonomy" id="2777116"/>
    <lineage>
        <taxon>Eukaryota</taxon>
        <taxon>Metazoa</taxon>
        <taxon>Ecdysozoa</taxon>
        <taxon>Nematoda</taxon>
        <taxon>Chromadorea</taxon>
        <taxon>Rhabditida</taxon>
        <taxon>Rhabditina</taxon>
        <taxon>Rhabditomorpha</taxon>
        <taxon>Rhabditoidea</taxon>
        <taxon>Rhabditidae</taxon>
        <taxon>Peloderinae</taxon>
        <taxon>Caenorhabditis</taxon>
    </lineage>
</organism>